<protein>
    <submittedName>
        <fullName evidence="1">Uncharacterized protein</fullName>
    </submittedName>
</protein>
<dbReference type="Proteomes" id="UP000077603">
    <property type="component" value="Chromosome"/>
</dbReference>
<evidence type="ECO:0000313" key="2">
    <source>
        <dbReference type="Proteomes" id="UP000077603"/>
    </source>
</evidence>
<sequence length="284" mass="30755">MIHPDPQATRVIADLGDELGTLNPMRATAVLGGLMTLPALQANTLRLETLATATAAVATGGQAPGRGRLASWLNNGMRGIAFAEDPPEDAFLLPVLTDFGEFRVFEGVFEKNAAMTDAFVEALADLSREEPDVTELMFEAFALMSLSEVIATRARLARAEYGGGSNGETIELPPSDRLSALGRRVQFSRADLALARAPYQLLKPYLLDVREEVGNRDSLRRRPVMTDGTTFVVGAPSFLLAAWRQRVAIQAEMASWGGGWPRSSSSPSSVGWRRVASRNFRTGF</sequence>
<dbReference type="KEGG" id="bne:DA69_01390"/>
<dbReference type="AlphaFoldDB" id="A0A172Y2V1"/>
<organism evidence="1 2">
    <name type="scientific">Brevundimonas naejangsanensis</name>
    <dbReference type="NCBI Taxonomy" id="588932"/>
    <lineage>
        <taxon>Bacteria</taxon>
        <taxon>Pseudomonadati</taxon>
        <taxon>Pseudomonadota</taxon>
        <taxon>Alphaproteobacteria</taxon>
        <taxon>Caulobacterales</taxon>
        <taxon>Caulobacteraceae</taxon>
        <taxon>Brevundimonas</taxon>
    </lineage>
</organism>
<dbReference type="EMBL" id="CP015614">
    <property type="protein sequence ID" value="ANF53537.1"/>
    <property type="molecule type" value="Genomic_DNA"/>
</dbReference>
<accession>A0A172Y2V1</accession>
<name>A0A172Y2V1_9CAUL</name>
<reference evidence="1 2" key="1">
    <citation type="journal article" date="2014" name="Genome Announc.">
        <title>Genome Sequence of a Promising Hydrogen-Producing Facultative Anaerobic Bacterium, Brevundimonas naejangsanensis Strain B1.</title>
        <authorList>
            <person name="Su H."/>
            <person name="Zhang T."/>
            <person name="Bao M."/>
            <person name="Jiang Y."/>
            <person name="Wang Y."/>
            <person name="Tan T."/>
        </authorList>
    </citation>
    <scope>NUCLEOTIDE SEQUENCE [LARGE SCALE GENOMIC DNA]</scope>
    <source>
        <strain evidence="1 2">B1</strain>
    </source>
</reference>
<proteinExistence type="predicted"/>
<evidence type="ECO:0000313" key="1">
    <source>
        <dbReference type="EMBL" id="ANF53537.1"/>
    </source>
</evidence>
<dbReference type="STRING" id="588932.DA69_01390"/>
<gene>
    <name evidence="1" type="ORF">DA69_01390</name>
</gene>
<keyword evidence="2" id="KW-1185">Reference proteome</keyword>